<comment type="similarity">
    <text evidence="1 5">Belongs to the VPS29 family.</text>
</comment>
<dbReference type="PANTHER" id="PTHR11124">
    <property type="entry name" value="VACUOLAR SORTING PROTEIN VPS29"/>
    <property type="match status" value="1"/>
</dbReference>
<feature type="domain" description="Calcineurin-like phosphoesterase" evidence="6">
    <location>
        <begin position="1"/>
        <end position="181"/>
    </location>
</feature>
<dbReference type="InterPro" id="IPR000979">
    <property type="entry name" value="Phosphodiesterase_MJ0936/Vps29"/>
</dbReference>
<dbReference type="STRING" id="133381.A0A2T9Z9W9"/>
<keyword evidence="4" id="KW-0653">Protein transport</keyword>
<dbReference type="SUPFAM" id="SSF56300">
    <property type="entry name" value="Metallo-dependent phosphatases"/>
    <property type="match status" value="1"/>
</dbReference>
<dbReference type="GO" id="GO:0031410">
    <property type="term" value="C:cytoplasmic vesicle"/>
    <property type="evidence" value="ECO:0007669"/>
    <property type="project" value="UniProtKB-ARBA"/>
</dbReference>
<evidence type="ECO:0000313" key="7">
    <source>
        <dbReference type="EMBL" id="PVV01362.1"/>
    </source>
</evidence>
<dbReference type="InterPro" id="IPR029052">
    <property type="entry name" value="Metallo-depent_PP-like"/>
</dbReference>
<dbReference type="InterPro" id="IPR024654">
    <property type="entry name" value="Calcineurin-like_PHP_lpxH"/>
</dbReference>
<evidence type="ECO:0000259" key="6">
    <source>
        <dbReference type="Pfam" id="PF12850"/>
    </source>
</evidence>
<keyword evidence="3" id="KW-0813">Transport</keyword>
<evidence type="ECO:0000256" key="2">
    <source>
        <dbReference type="ARBA" id="ARBA00017767"/>
    </source>
</evidence>
<evidence type="ECO:0000313" key="8">
    <source>
        <dbReference type="Proteomes" id="UP000245609"/>
    </source>
</evidence>
<gene>
    <name evidence="7" type="ORF">BB560_004219</name>
</gene>
<evidence type="ECO:0000256" key="3">
    <source>
        <dbReference type="ARBA" id="ARBA00022448"/>
    </source>
</evidence>
<dbReference type="Gene3D" id="3.60.21.10">
    <property type="match status" value="1"/>
</dbReference>
<comment type="caution">
    <text evidence="7">The sequence shown here is derived from an EMBL/GenBank/DDBJ whole genome shotgun (WGS) entry which is preliminary data.</text>
</comment>
<evidence type="ECO:0000256" key="5">
    <source>
        <dbReference type="RuleBase" id="RU362040"/>
    </source>
</evidence>
<dbReference type="GO" id="GO:0030904">
    <property type="term" value="C:retromer complex"/>
    <property type="evidence" value="ECO:0007669"/>
    <property type="project" value="InterPro"/>
</dbReference>
<evidence type="ECO:0000256" key="1">
    <source>
        <dbReference type="ARBA" id="ARBA00005945"/>
    </source>
</evidence>
<dbReference type="GO" id="GO:0042147">
    <property type="term" value="P:retrograde transport, endosome to Golgi"/>
    <property type="evidence" value="ECO:0007669"/>
    <property type="project" value="InterPro"/>
</dbReference>
<dbReference type="GO" id="GO:0015031">
    <property type="term" value="P:protein transport"/>
    <property type="evidence" value="ECO:0007669"/>
    <property type="project" value="UniProtKB-KW"/>
</dbReference>
<proteinExistence type="inferred from homology"/>
<dbReference type="Pfam" id="PF12850">
    <property type="entry name" value="Metallophos_2"/>
    <property type="match status" value="1"/>
</dbReference>
<organism evidence="7 8">
    <name type="scientific">Smittium megazygosporum</name>
    <dbReference type="NCBI Taxonomy" id="133381"/>
    <lineage>
        <taxon>Eukaryota</taxon>
        <taxon>Fungi</taxon>
        <taxon>Fungi incertae sedis</taxon>
        <taxon>Zoopagomycota</taxon>
        <taxon>Kickxellomycotina</taxon>
        <taxon>Harpellomycetes</taxon>
        <taxon>Harpellales</taxon>
        <taxon>Legeriomycetaceae</taxon>
        <taxon>Smittium</taxon>
    </lineage>
</organism>
<dbReference type="EMBL" id="MBFS01001147">
    <property type="protein sequence ID" value="PVV01362.1"/>
    <property type="molecule type" value="Genomic_DNA"/>
</dbReference>
<dbReference type="FunFam" id="3.60.21.10:FF:000015">
    <property type="entry name" value="Vacuolar protein sorting-associated protein 29"/>
    <property type="match status" value="1"/>
</dbReference>
<accession>A0A2T9Z9W9</accession>
<dbReference type="CDD" id="cd07394">
    <property type="entry name" value="MPP_Vps29"/>
    <property type="match status" value="1"/>
</dbReference>
<sequence>MLVLLIGDMHIPDRAINIPTQFRKLLVPGKIEKILCTGNLCDQPTYNYLNAICQDIELVAGDYDIMYSLKPSSDNNLATDSVQSPKKRPFNAPLSKTVVIENFKIGLIHGHQLVPGNGNIDSLVNAARAMDVDVLCSGNTHRFGAFEEDGKLFLNPGSATGAPSPYDPNPNPSFVLMDISDSKIIVYFYQLTDTVIVDKIEFFK</sequence>
<protein>
    <recommendedName>
        <fullName evidence="2 5">Vacuolar protein sorting-associated protein 29</fullName>
    </recommendedName>
</protein>
<dbReference type="Proteomes" id="UP000245609">
    <property type="component" value="Unassembled WGS sequence"/>
</dbReference>
<dbReference type="NCBIfam" id="TIGR00040">
    <property type="entry name" value="yfcE"/>
    <property type="match status" value="1"/>
</dbReference>
<evidence type="ECO:0000256" key="4">
    <source>
        <dbReference type="ARBA" id="ARBA00022927"/>
    </source>
</evidence>
<dbReference type="AlphaFoldDB" id="A0A2T9Z9W9"/>
<reference evidence="7 8" key="1">
    <citation type="journal article" date="2018" name="MBio">
        <title>Comparative Genomics Reveals the Core Gene Toolbox for the Fungus-Insect Symbiosis.</title>
        <authorList>
            <person name="Wang Y."/>
            <person name="Stata M."/>
            <person name="Wang W."/>
            <person name="Stajich J.E."/>
            <person name="White M.M."/>
            <person name="Moncalvo J.M."/>
        </authorList>
    </citation>
    <scope>NUCLEOTIDE SEQUENCE [LARGE SCALE GENOMIC DNA]</scope>
    <source>
        <strain evidence="7 8">SC-DP-2</strain>
    </source>
</reference>
<dbReference type="OrthoDB" id="10258130at2759"/>
<dbReference type="GO" id="GO:0005829">
    <property type="term" value="C:cytosol"/>
    <property type="evidence" value="ECO:0007669"/>
    <property type="project" value="GOC"/>
</dbReference>
<dbReference type="InterPro" id="IPR028661">
    <property type="entry name" value="Vps29"/>
</dbReference>
<keyword evidence="8" id="KW-1185">Reference proteome</keyword>
<name>A0A2T9Z9W9_9FUNG</name>